<accession>A0AA88EV24</accession>
<gene>
    <name evidence="1" type="ORF">DXM27_24710</name>
</gene>
<comment type="caution">
    <text evidence="1">The sequence shown here is derived from an EMBL/GenBank/DDBJ whole genome shotgun (WGS) entry which is preliminary data.</text>
</comment>
<dbReference type="RefSeq" id="WP_149901637.1">
    <property type="nucleotide sequence ID" value="NZ_QRFF01000011.1"/>
</dbReference>
<dbReference type="AlphaFoldDB" id="A0AA88EV24"/>
<evidence type="ECO:0000313" key="2">
    <source>
        <dbReference type="Proteomes" id="UP000473658"/>
    </source>
</evidence>
<dbReference type="Pfam" id="PF09228">
    <property type="entry name" value="Prok-TraM"/>
    <property type="match status" value="1"/>
</dbReference>
<name>A0AA88EV24_RHIRH</name>
<dbReference type="Gene3D" id="1.10.287.160">
    <property type="entry name" value="HR1 repeat"/>
    <property type="match status" value="1"/>
</dbReference>
<dbReference type="InterPro" id="IPR036336">
    <property type="entry name" value="Tscrpt_rep_TraM_sf"/>
</dbReference>
<reference evidence="1 2" key="1">
    <citation type="submission" date="2018-08" db="EMBL/GenBank/DDBJ databases">
        <title>Crown Gall in kiwifruit.</title>
        <authorList>
            <person name="Visnovsky S.B."/>
            <person name="Pitman A.R."/>
        </authorList>
    </citation>
    <scope>NUCLEOTIDE SEQUENCE [LARGE SCALE GENOMIC DNA]</scope>
    <source>
        <strain evidence="1 2">SBV_302_78_2</strain>
    </source>
</reference>
<dbReference type="GO" id="GO:0045892">
    <property type="term" value="P:negative regulation of DNA-templated transcription"/>
    <property type="evidence" value="ECO:0007669"/>
    <property type="project" value="InterPro"/>
</dbReference>
<evidence type="ECO:0000313" key="1">
    <source>
        <dbReference type="EMBL" id="KAA3497946.1"/>
    </source>
</evidence>
<dbReference type="Proteomes" id="UP000473658">
    <property type="component" value="Unassembled WGS sequence"/>
</dbReference>
<dbReference type="PIRSF" id="PIRSF017930">
    <property type="entry name" value="Transcript_repress_TraM"/>
    <property type="match status" value="1"/>
</dbReference>
<proteinExistence type="predicted"/>
<sequence length="102" mass="11213">MEADVTTLTHEVELRPVVGLTLGLPVEDLETLTIDAIRSHRRLVEKADELFQALPENYKSGEAAGGKQHLQYIEASIEMHAQMSALTTLISVLGYIPKVSVN</sequence>
<organism evidence="1 2">
    <name type="scientific">Rhizobium rhizogenes</name>
    <name type="common">Agrobacterium rhizogenes</name>
    <dbReference type="NCBI Taxonomy" id="359"/>
    <lineage>
        <taxon>Bacteria</taxon>
        <taxon>Pseudomonadati</taxon>
        <taxon>Pseudomonadota</taxon>
        <taxon>Alphaproteobacteria</taxon>
        <taxon>Hyphomicrobiales</taxon>
        <taxon>Rhizobiaceae</taxon>
        <taxon>Rhizobium/Agrobacterium group</taxon>
        <taxon>Rhizobium</taxon>
    </lineage>
</organism>
<dbReference type="EMBL" id="QRFF01000011">
    <property type="protein sequence ID" value="KAA3497946.1"/>
    <property type="molecule type" value="Genomic_DNA"/>
</dbReference>
<protein>
    <submittedName>
        <fullName evidence="1">Transcriptional regulator</fullName>
    </submittedName>
</protein>
<dbReference type="SUPFAM" id="SSF109631">
    <property type="entry name" value="Transcriptional repressor TraM"/>
    <property type="match status" value="1"/>
</dbReference>
<dbReference type="InterPro" id="IPR015309">
    <property type="entry name" value="Tscrpt_rep_TraM"/>
</dbReference>